<keyword evidence="18" id="KW-0732">Signal</keyword>
<evidence type="ECO:0000256" key="1">
    <source>
        <dbReference type="ARBA" id="ARBA00004609"/>
    </source>
</evidence>
<feature type="chain" id="PRO_5034529597" description="Alkaline phosphatase" evidence="18">
    <location>
        <begin position="21"/>
        <end position="567"/>
    </location>
</feature>
<evidence type="ECO:0000256" key="17">
    <source>
        <dbReference type="RuleBase" id="RU003947"/>
    </source>
</evidence>
<dbReference type="PANTHER" id="PTHR11596">
    <property type="entry name" value="ALKALINE PHOSPHATASE"/>
    <property type="match status" value="1"/>
</dbReference>
<feature type="binding site" evidence="15">
    <location>
        <position position="498"/>
    </location>
    <ligand>
        <name>Zn(2+)</name>
        <dbReference type="ChEBI" id="CHEBI:29105"/>
        <label>2</label>
    </ligand>
</feature>
<dbReference type="CDD" id="cd16012">
    <property type="entry name" value="ALP"/>
    <property type="match status" value="1"/>
</dbReference>
<dbReference type="SMART" id="SM00098">
    <property type="entry name" value="alkPPc"/>
    <property type="match status" value="1"/>
</dbReference>
<feature type="binding site" evidence="15">
    <location>
        <position position="380"/>
    </location>
    <ligand>
        <name>Mg(2+)</name>
        <dbReference type="ChEBI" id="CHEBI:18420"/>
    </ligand>
</feature>
<evidence type="ECO:0000256" key="8">
    <source>
        <dbReference type="ARBA" id="ARBA00022801"/>
    </source>
</evidence>
<feature type="binding site" evidence="15">
    <location>
        <position position="425"/>
    </location>
    <ligand>
        <name>Zn(2+)</name>
        <dbReference type="ChEBI" id="CHEBI:29105"/>
        <label>2</label>
    </ligand>
</feature>
<comment type="subcellular location">
    <subcellularLocation>
        <location evidence="1">Cell membrane</location>
        <topology evidence="1">Lipid-anchor</topology>
        <topology evidence="1">GPI-anchor</topology>
    </subcellularLocation>
</comment>
<dbReference type="GO" id="GO:0005886">
    <property type="term" value="C:plasma membrane"/>
    <property type="evidence" value="ECO:0007669"/>
    <property type="project" value="UniProtKB-SubCell"/>
</dbReference>
<feature type="binding site" evidence="15">
    <location>
        <position position="426"/>
    </location>
    <ligand>
        <name>Zn(2+)</name>
        <dbReference type="ChEBI" id="CHEBI:29105"/>
        <label>2</label>
    </ligand>
</feature>
<reference evidence="19" key="1">
    <citation type="submission" date="2025-08" db="UniProtKB">
        <authorList>
            <consortium name="Ensembl"/>
        </authorList>
    </citation>
    <scope>IDENTIFICATION</scope>
</reference>
<sequence>MQLLAPFTLCLGLWVGLSTAVIPGGDTDGDGCLAGCSGCLGKCRQGTSLGLGRGPGAAQLSEEEKPSFWNKQAAAAIEASFKIQPRTNQAKNLILFLGDGFGISTITATRILKGQEQGKLGPETPLALDAFPYVALAKTYNVDRQVPDSAGTATAYLCGVKGNYQTVGLSAAARHSQCNTTRGNEVISVLERARKAGKAVGIVTTTRVQHASPSGTYAHVVNRDWYADASMPTDALNQGCKDIAWQLVHNVPPLTLHRSHPLQVILGGGRKYMTPVGTLDPEYPTYDTAKGIRNDGNNLINIWLESRRVGDGARYVWNRTEMLAALMLFLTRPLPGLFEPSDMKYNLVRNTTLDPSLTEMMEAAITILSRNPNGFYLFVEDKIDHGHHSGAAHKALTEAVEFDRAIERAGALTDEAQTLTVVTADHSHVFSFGGYTLRGSSIFGLAPSKASDKKNYTSILYGNGPGYPGTNRTDVDDDTAKQYEYLQQAAVPLSSETHGGEDVAILAKGPMAHLFHGVQEQTYVAHAMAYAACLEPYTACRQRGSAPSTHATPLALLLPTLLLPLFH</sequence>
<dbReference type="PANTHER" id="PTHR11596:SF30">
    <property type="entry name" value="INTESTINAL-TYPE ALKALINE PHOSPHATASE"/>
    <property type="match status" value="1"/>
</dbReference>
<reference evidence="19" key="2">
    <citation type="submission" date="2025-09" db="UniProtKB">
        <authorList>
            <consortium name="Ensembl"/>
        </authorList>
    </citation>
    <scope>IDENTIFICATION</scope>
</reference>
<evidence type="ECO:0000256" key="16">
    <source>
        <dbReference type="RuleBase" id="RU003946"/>
    </source>
</evidence>
<feature type="binding site" evidence="15">
    <location>
        <position position="210"/>
    </location>
    <ligand>
        <name>Mg(2+)</name>
        <dbReference type="ChEBI" id="CHEBI:18420"/>
    </ligand>
</feature>
<keyword evidence="20" id="KW-1185">Reference proteome</keyword>
<dbReference type="Proteomes" id="UP000694552">
    <property type="component" value="Unplaced"/>
</dbReference>
<dbReference type="FunFam" id="3.40.720.10:FF:000008">
    <property type="entry name" value="Alkaline phosphatase"/>
    <property type="match status" value="1"/>
</dbReference>
<evidence type="ECO:0000256" key="5">
    <source>
        <dbReference type="ARBA" id="ARBA00022475"/>
    </source>
</evidence>
<comment type="cofactor">
    <cofactor evidence="15">
        <name>Zn(2+)</name>
        <dbReference type="ChEBI" id="CHEBI:29105"/>
    </cofactor>
    <text evidence="15">Binds 2 Zn(2+) ions.</text>
</comment>
<dbReference type="Ensembl" id="ENSOSUT00000011260.1">
    <property type="protein sequence ID" value="ENSOSUP00000010882.1"/>
    <property type="gene ID" value="ENSOSUG00000007897.1"/>
</dbReference>
<keyword evidence="12" id="KW-0325">Glycoprotein</keyword>
<evidence type="ECO:0000256" key="14">
    <source>
        <dbReference type="PIRSR" id="PIRSR601952-1"/>
    </source>
</evidence>
<comment type="catalytic activity">
    <reaction evidence="17">
        <text>a phosphate monoester + H2O = an alcohol + phosphate</text>
        <dbReference type="Rhea" id="RHEA:15017"/>
        <dbReference type="ChEBI" id="CHEBI:15377"/>
        <dbReference type="ChEBI" id="CHEBI:30879"/>
        <dbReference type="ChEBI" id="CHEBI:43474"/>
        <dbReference type="ChEBI" id="CHEBI:67140"/>
        <dbReference type="EC" id="3.1.3.1"/>
    </reaction>
</comment>
<dbReference type="Gene3D" id="3.40.720.10">
    <property type="entry name" value="Alkaline Phosphatase, subunit A"/>
    <property type="match status" value="1"/>
</dbReference>
<dbReference type="InterPro" id="IPR017850">
    <property type="entry name" value="Alkaline_phosphatase_core_sf"/>
</dbReference>
<keyword evidence="7 15" id="KW-0479">Metal-binding</keyword>
<feature type="active site" description="Phosphoserine intermediate" evidence="14">
    <location>
        <position position="149"/>
    </location>
</feature>
<evidence type="ECO:0000256" key="12">
    <source>
        <dbReference type="ARBA" id="ARBA00023180"/>
    </source>
</evidence>
<keyword evidence="5" id="KW-1003">Cell membrane</keyword>
<comment type="cofactor">
    <cofactor evidence="15">
        <name>Mg(2+)</name>
        <dbReference type="ChEBI" id="CHEBI:18420"/>
    </cofactor>
    <text evidence="15">Binds 1 Mg(2+) ion.</text>
</comment>
<keyword evidence="6" id="KW-0336">GPI-anchor</keyword>
<evidence type="ECO:0000256" key="2">
    <source>
        <dbReference type="ARBA" id="ARBA00005984"/>
    </source>
</evidence>
<keyword evidence="10 15" id="KW-0460">Magnesium</keyword>
<evidence type="ECO:0000256" key="11">
    <source>
        <dbReference type="ARBA" id="ARBA00023136"/>
    </source>
</evidence>
<dbReference type="Pfam" id="PF00245">
    <property type="entry name" value="Alk_phosphatase"/>
    <property type="match status" value="1"/>
</dbReference>
<dbReference type="GO" id="GO:0004035">
    <property type="term" value="F:alkaline phosphatase activity"/>
    <property type="evidence" value="ECO:0007669"/>
    <property type="project" value="UniProtKB-EC"/>
</dbReference>
<feature type="binding site" evidence="15">
    <location>
        <position position="212"/>
    </location>
    <ligand>
        <name>Mg(2+)</name>
        <dbReference type="ChEBI" id="CHEBI:18420"/>
    </ligand>
</feature>
<evidence type="ECO:0000313" key="19">
    <source>
        <dbReference type="Ensembl" id="ENSOSUP00000010882.1"/>
    </source>
</evidence>
<evidence type="ECO:0000256" key="13">
    <source>
        <dbReference type="ARBA" id="ARBA00023288"/>
    </source>
</evidence>
<evidence type="ECO:0000313" key="20">
    <source>
        <dbReference type="Proteomes" id="UP000694552"/>
    </source>
</evidence>
<keyword evidence="9 15" id="KW-0862">Zinc</keyword>
<dbReference type="PROSITE" id="PS00123">
    <property type="entry name" value="ALKALINE_PHOSPHATASE"/>
    <property type="match status" value="1"/>
</dbReference>
<keyword evidence="13" id="KW-0449">Lipoprotein</keyword>
<evidence type="ECO:0000256" key="10">
    <source>
        <dbReference type="ARBA" id="ARBA00022842"/>
    </source>
</evidence>
<dbReference type="PRINTS" id="PR00113">
    <property type="entry name" value="ALKPHPHTASE"/>
</dbReference>
<evidence type="ECO:0000256" key="15">
    <source>
        <dbReference type="PIRSR" id="PIRSR601952-2"/>
    </source>
</evidence>
<dbReference type="EC" id="3.1.3.1" evidence="4 17"/>
<proteinExistence type="inferred from homology"/>
<dbReference type="InterPro" id="IPR018299">
    <property type="entry name" value="Alkaline_phosphatase_AS"/>
</dbReference>
<evidence type="ECO:0000256" key="9">
    <source>
        <dbReference type="ARBA" id="ARBA00022833"/>
    </source>
</evidence>
<keyword evidence="8 17" id="KW-0378">Hydrolase</keyword>
<feature type="binding site" evidence="15">
    <location>
        <position position="388"/>
    </location>
    <ligand>
        <name>Zn(2+)</name>
        <dbReference type="ChEBI" id="CHEBI:29105"/>
        <label>2</label>
    </ligand>
</feature>
<evidence type="ECO:0000256" key="4">
    <source>
        <dbReference type="ARBA" id="ARBA00012647"/>
    </source>
</evidence>
<organism evidence="19 20">
    <name type="scientific">Otus sunia</name>
    <name type="common">Oriental scops-owl</name>
    <dbReference type="NCBI Taxonomy" id="257818"/>
    <lineage>
        <taxon>Eukaryota</taxon>
        <taxon>Metazoa</taxon>
        <taxon>Chordata</taxon>
        <taxon>Craniata</taxon>
        <taxon>Vertebrata</taxon>
        <taxon>Euteleostomi</taxon>
        <taxon>Archelosauria</taxon>
        <taxon>Archosauria</taxon>
        <taxon>Dinosauria</taxon>
        <taxon>Saurischia</taxon>
        <taxon>Theropoda</taxon>
        <taxon>Coelurosauria</taxon>
        <taxon>Aves</taxon>
        <taxon>Neognathae</taxon>
        <taxon>Neoaves</taxon>
        <taxon>Telluraves</taxon>
        <taxon>Strigiformes</taxon>
        <taxon>Strigidae</taxon>
        <taxon>Otus</taxon>
    </lineage>
</organism>
<dbReference type="GO" id="GO:0046872">
    <property type="term" value="F:metal ion binding"/>
    <property type="evidence" value="ECO:0007669"/>
    <property type="project" value="UniProtKB-KW"/>
</dbReference>
<comment type="subunit">
    <text evidence="3">Homodimer.</text>
</comment>
<protein>
    <recommendedName>
        <fullName evidence="4 17">Alkaline phosphatase</fullName>
        <ecNumber evidence="4 17">3.1.3.1</ecNumber>
    </recommendedName>
</protein>
<evidence type="ECO:0000256" key="6">
    <source>
        <dbReference type="ARBA" id="ARBA00022622"/>
    </source>
</evidence>
<dbReference type="AlphaFoldDB" id="A0A8C8E9Z1"/>
<comment type="similarity">
    <text evidence="2 16">Belongs to the alkaline phosphatase family.</text>
</comment>
<dbReference type="InterPro" id="IPR001952">
    <property type="entry name" value="Alkaline_phosphatase"/>
</dbReference>
<feature type="binding site" evidence="15">
    <location>
        <position position="99"/>
    </location>
    <ligand>
        <name>Zn(2+)</name>
        <dbReference type="ChEBI" id="CHEBI:29105"/>
        <label>2</label>
    </ligand>
</feature>
<keyword evidence="11" id="KW-0472">Membrane</keyword>
<name>A0A8C8E9Z1_9STRI</name>
<feature type="signal peptide" evidence="18">
    <location>
        <begin position="1"/>
        <end position="20"/>
    </location>
</feature>
<evidence type="ECO:0000256" key="18">
    <source>
        <dbReference type="SAM" id="SignalP"/>
    </source>
</evidence>
<feature type="binding site" evidence="15">
    <location>
        <position position="99"/>
    </location>
    <ligand>
        <name>Mg(2+)</name>
        <dbReference type="ChEBI" id="CHEBI:18420"/>
    </ligand>
</feature>
<dbReference type="SUPFAM" id="SSF53649">
    <property type="entry name" value="Alkaline phosphatase-like"/>
    <property type="match status" value="1"/>
</dbReference>
<dbReference type="GO" id="GO:0098552">
    <property type="term" value="C:side of membrane"/>
    <property type="evidence" value="ECO:0007669"/>
    <property type="project" value="UniProtKB-KW"/>
</dbReference>
<accession>A0A8C8E9Z1</accession>
<feature type="binding site" evidence="15">
    <location>
        <position position="384"/>
    </location>
    <ligand>
        <name>Zn(2+)</name>
        <dbReference type="ChEBI" id="CHEBI:29105"/>
        <label>2</label>
    </ligand>
</feature>
<evidence type="ECO:0000256" key="3">
    <source>
        <dbReference type="ARBA" id="ARBA00011738"/>
    </source>
</evidence>
<evidence type="ECO:0000256" key="7">
    <source>
        <dbReference type="ARBA" id="ARBA00022723"/>
    </source>
</evidence>